<protein>
    <submittedName>
        <fullName evidence="1">Ferric-dicitrate binding protein FerR (Iron transport regulator)</fullName>
    </submittedName>
</protein>
<name>A0ACC6KVG1_9SPHI</name>
<organism evidence="1 2">
    <name type="scientific">Pedobacter africanus</name>
    <dbReference type="NCBI Taxonomy" id="151894"/>
    <lineage>
        <taxon>Bacteria</taxon>
        <taxon>Pseudomonadati</taxon>
        <taxon>Bacteroidota</taxon>
        <taxon>Sphingobacteriia</taxon>
        <taxon>Sphingobacteriales</taxon>
        <taxon>Sphingobacteriaceae</taxon>
        <taxon>Pedobacter</taxon>
    </lineage>
</organism>
<evidence type="ECO:0000313" key="2">
    <source>
        <dbReference type="Proteomes" id="UP001246858"/>
    </source>
</evidence>
<dbReference type="Proteomes" id="UP001246858">
    <property type="component" value="Unassembled WGS sequence"/>
</dbReference>
<accession>A0ACC6KVG1</accession>
<keyword evidence="2" id="KW-1185">Reference proteome</keyword>
<dbReference type="EMBL" id="JAVDTF010000001">
    <property type="protein sequence ID" value="MDR6783134.1"/>
    <property type="molecule type" value="Genomic_DNA"/>
</dbReference>
<evidence type="ECO:0000313" key="1">
    <source>
        <dbReference type="EMBL" id="MDR6783134.1"/>
    </source>
</evidence>
<sequence>MEKINAKELLAKYEAGTCTEQEKALLESWHLDYAFEEQEKLSFDEQAADLDKVWGRLQSEQQAKTTRIWPFMVSAAAILLIAGIGIFFYHLKNEEAKAFAAAAASLQPGKNNAVLTLADGKKIVLDDVANGEIARQSGISIKKSADGTIVYEIANPKDRPSAANTYNTVGTPRGGKYQLNLPDGSRVWLNSASEISFPVVFAANERRVTLKGEAYFEVAKNEKQPFHVHTETQDIAVLGTHFNVNAFSDEPASKTTLLEGSVKITANEALGPVKALVLKPGQQAVMSNSLSLTNVNTEEAVSWKNGMFQFNETELSSIMRQAARWYDVDVLYEGKVPSIRFSGEVSRNVNAATFLDMLKFLDVKFRLEKLGGGRSTIIVSQ</sequence>
<reference evidence="1" key="1">
    <citation type="submission" date="2023-07" db="EMBL/GenBank/DDBJ databases">
        <title>Sorghum-associated microbial communities from plants grown in Nebraska, USA.</title>
        <authorList>
            <person name="Schachtman D."/>
        </authorList>
    </citation>
    <scope>NUCLEOTIDE SEQUENCE</scope>
    <source>
        <strain evidence="1">2697</strain>
    </source>
</reference>
<gene>
    <name evidence="1" type="ORF">J2X78_001686</name>
</gene>
<proteinExistence type="predicted"/>
<comment type="caution">
    <text evidence="1">The sequence shown here is derived from an EMBL/GenBank/DDBJ whole genome shotgun (WGS) entry which is preliminary data.</text>
</comment>